<dbReference type="PANTHER" id="PTHR10584">
    <property type="entry name" value="SUGAR KINASE"/>
    <property type="match status" value="1"/>
</dbReference>
<dbReference type="PANTHER" id="PTHR10584:SF166">
    <property type="entry name" value="RIBOKINASE"/>
    <property type="match status" value="1"/>
</dbReference>
<sequence>MVGVIGNISRDRVTYPNQSRLLLGGSALYIAAAATTAGVPAAPISVIGSDLADLPHDPRFNGIDWSLLHIAPGLSCSFTLTYDSSGTLRQTTTYPGVAEALTEHALQNLNARGFHHVSCRRPLDAGQVLQQLVWTATPFSVDFHIASARRIIPATATFLPHADTIFVNADEFAILRAYVNLHTLPRLLVTDGPRHVVLLRHGRTAARELPPPTTDPAEVTGAGDTLAGTFLAHRLNSADDGTALEQAVNAATASLTTTYPLAQP</sequence>
<dbReference type="Proteomes" id="UP001500908">
    <property type="component" value="Unassembled WGS sequence"/>
</dbReference>
<comment type="caution">
    <text evidence="4">The sequence shown here is derived from an EMBL/GenBank/DDBJ whole genome shotgun (WGS) entry which is preliminary data.</text>
</comment>
<evidence type="ECO:0000256" key="2">
    <source>
        <dbReference type="ARBA" id="ARBA00022777"/>
    </source>
</evidence>
<feature type="domain" description="Carbohydrate kinase PfkB" evidence="3">
    <location>
        <begin position="15"/>
        <end position="258"/>
    </location>
</feature>
<dbReference type="EMBL" id="BAABDD010000034">
    <property type="protein sequence ID" value="GAA3762060.1"/>
    <property type="molecule type" value="Genomic_DNA"/>
</dbReference>
<protein>
    <recommendedName>
        <fullName evidence="3">Carbohydrate kinase PfkB domain-containing protein</fullName>
    </recommendedName>
</protein>
<accession>A0ABP7GH18</accession>
<keyword evidence="5" id="KW-1185">Reference proteome</keyword>
<dbReference type="SUPFAM" id="SSF53613">
    <property type="entry name" value="Ribokinase-like"/>
    <property type="match status" value="1"/>
</dbReference>
<dbReference type="InterPro" id="IPR011611">
    <property type="entry name" value="PfkB_dom"/>
</dbReference>
<evidence type="ECO:0000259" key="3">
    <source>
        <dbReference type="Pfam" id="PF00294"/>
    </source>
</evidence>
<gene>
    <name evidence="4" type="ORF">GCM10022402_44580</name>
</gene>
<dbReference type="Pfam" id="PF00294">
    <property type="entry name" value="PfkB"/>
    <property type="match status" value="1"/>
</dbReference>
<keyword evidence="1" id="KW-0808">Transferase</keyword>
<reference evidence="5" key="1">
    <citation type="journal article" date="2019" name="Int. J. Syst. Evol. Microbiol.">
        <title>The Global Catalogue of Microorganisms (GCM) 10K type strain sequencing project: providing services to taxonomists for standard genome sequencing and annotation.</title>
        <authorList>
            <consortium name="The Broad Institute Genomics Platform"/>
            <consortium name="The Broad Institute Genome Sequencing Center for Infectious Disease"/>
            <person name="Wu L."/>
            <person name="Ma J."/>
        </authorList>
    </citation>
    <scope>NUCLEOTIDE SEQUENCE [LARGE SCALE GENOMIC DNA]</scope>
    <source>
        <strain evidence="5">JCM 17137</strain>
    </source>
</reference>
<organism evidence="4 5">
    <name type="scientific">Salinactinospora qingdaonensis</name>
    <dbReference type="NCBI Taxonomy" id="702744"/>
    <lineage>
        <taxon>Bacteria</taxon>
        <taxon>Bacillati</taxon>
        <taxon>Actinomycetota</taxon>
        <taxon>Actinomycetes</taxon>
        <taxon>Streptosporangiales</taxon>
        <taxon>Nocardiopsidaceae</taxon>
        <taxon>Salinactinospora</taxon>
    </lineage>
</organism>
<name>A0ABP7GH18_9ACTN</name>
<evidence type="ECO:0000256" key="1">
    <source>
        <dbReference type="ARBA" id="ARBA00022679"/>
    </source>
</evidence>
<evidence type="ECO:0000313" key="4">
    <source>
        <dbReference type="EMBL" id="GAA3762060.1"/>
    </source>
</evidence>
<dbReference type="RefSeq" id="WP_344975987.1">
    <property type="nucleotide sequence ID" value="NZ_BAABDD010000034.1"/>
</dbReference>
<dbReference type="Gene3D" id="3.40.1190.20">
    <property type="match status" value="1"/>
</dbReference>
<dbReference type="InterPro" id="IPR029056">
    <property type="entry name" value="Ribokinase-like"/>
</dbReference>
<keyword evidence="2" id="KW-0418">Kinase</keyword>
<proteinExistence type="predicted"/>
<evidence type="ECO:0000313" key="5">
    <source>
        <dbReference type="Proteomes" id="UP001500908"/>
    </source>
</evidence>